<dbReference type="AlphaFoldDB" id="W4VJB5"/>
<name>W4VJB5_9BACI</name>
<evidence type="ECO:0000313" key="1">
    <source>
        <dbReference type="EMBL" id="GAE92859.1"/>
    </source>
</evidence>
<comment type="caution">
    <text evidence="1">The sequence shown here is derived from an EMBL/GenBank/DDBJ whole genome shotgun (WGS) entry which is preliminary data.</text>
</comment>
<dbReference type="Proteomes" id="UP000019102">
    <property type="component" value="Unassembled WGS sequence"/>
</dbReference>
<keyword evidence="2" id="KW-1185">Reference proteome</keyword>
<organism evidence="1 2">
    <name type="scientific">Gracilibacillus boraciitolerans JCM 21714</name>
    <dbReference type="NCBI Taxonomy" id="1298598"/>
    <lineage>
        <taxon>Bacteria</taxon>
        <taxon>Bacillati</taxon>
        <taxon>Bacillota</taxon>
        <taxon>Bacilli</taxon>
        <taxon>Bacillales</taxon>
        <taxon>Bacillaceae</taxon>
        <taxon>Gracilibacillus</taxon>
    </lineage>
</organism>
<protein>
    <submittedName>
        <fullName evidence="1">Iron-sulfur cluster assembly protein SufD</fullName>
    </submittedName>
</protein>
<dbReference type="STRING" id="1298598.JCM21714_1880"/>
<dbReference type="EMBL" id="BAVS01000007">
    <property type="protein sequence ID" value="GAE92859.1"/>
    <property type="molecule type" value="Genomic_DNA"/>
</dbReference>
<proteinExistence type="predicted"/>
<dbReference type="eggNOG" id="COG0719">
    <property type="taxonomic scope" value="Bacteria"/>
</dbReference>
<evidence type="ECO:0000313" key="2">
    <source>
        <dbReference type="Proteomes" id="UP000019102"/>
    </source>
</evidence>
<sequence length="81" mass="9952">MTVETKLPYDQDYVRSFSDNKNEPEWMRDLRLQALDLVDGLEMPKPDKTNIKRWNFDDYNIMLMEIKSTHYMIFQMMFKCF</sequence>
<dbReference type="SUPFAM" id="SSF101960">
    <property type="entry name" value="Stabilizer of iron transporter SufD"/>
    <property type="match status" value="1"/>
</dbReference>
<gene>
    <name evidence="1" type="ORF">JCM21714_1880</name>
</gene>
<reference evidence="1 2" key="1">
    <citation type="journal article" date="2014" name="Genome Announc.">
        <title>Draft Genome Sequence of the Boron-Tolerant and Moderately Halotolerant Bacterium Gracilibacillus boraciitolerans JCM 21714T.</title>
        <authorList>
            <person name="Ahmed I."/>
            <person name="Oshima K."/>
            <person name="Suda W."/>
            <person name="Kitamura K."/>
            <person name="Iida T."/>
            <person name="Ohmori Y."/>
            <person name="Fujiwara T."/>
            <person name="Hattori M."/>
            <person name="Ohkuma M."/>
        </authorList>
    </citation>
    <scope>NUCLEOTIDE SEQUENCE [LARGE SCALE GENOMIC DNA]</scope>
    <source>
        <strain evidence="1 2">JCM 21714</strain>
    </source>
</reference>
<dbReference type="InterPro" id="IPR037284">
    <property type="entry name" value="SUF_FeS_clus_asmbl_SufBD_sf"/>
</dbReference>
<accession>W4VJB5</accession>